<reference evidence="9" key="1">
    <citation type="journal article" date="2019" name="Int. J. Syst. Evol. Microbiol.">
        <title>The Global Catalogue of Microorganisms (GCM) 10K type strain sequencing project: providing services to taxonomists for standard genome sequencing and annotation.</title>
        <authorList>
            <consortium name="The Broad Institute Genomics Platform"/>
            <consortium name="The Broad Institute Genome Sequencing Center for Infectious Disease"/>
            <person name="Wu L."/>
            <person name="Ma J."/>
        </authorList>
    </citation>
    <scope>NUCLEOTIDE SEQUENCE [LARGE SCALE GENOMIC DNA]</scope>
    <source>
        <strain evidence="9">JCM 18126</strain>
    </source>
</reference>
<keyword evidence="9" id="KW-1185">Reference proteome</keyword>
<keyword evidence="5 6" id="KW-0472">Membrane</keyword>
<accession>A0ABP9HTS6</accession>
<dbReference type="InterPro" id="IPR052027">
    <property type="entry name" value="PspC"/>
</dbReference>
<evidence type="ECO:0000256" key="5">
    <source>
        <dbReference type="ARBA" id="ARBA00023136"/>
    </source>
</evidence>
<evidence type="ECO:0000313" key="9">
    <source>
        <dbReference type="Proteomes" id="UP001501195"/>
    </source>
</evidence>
<feature type="domain" description="Phage shock protein PspC N-terminal" evidence="7">
    <location>
        <begin position="12"/>
        <end position="68"/>
    </location>
</feature>
<keyword evidence="2" id="KW-1003">Cell membrane</keyword>
<evidence type="ECO:0000259" key="7">
    <source>
        <dbReference type="Pfam" id="PF04024"/>
    </source>
</evidence>
<evidence type="ECO:0000256" key="3">
    <source>
        <dbReference type="ARBA" id="ARBA00022692"/>
    </source>
</evidence>
<gene>
    <name evidence="8" type="ORF">GCM10023225_18060</name>
</gene>
<evidence type="ECO:0000256" key="6">
    <source>
        <dbReference type="SAM" id="Phobius"/>
    </source>
</evidence>
<name>A0ABP9HTS6_9ACTN</name>
<dbReference type="InterPro" id="IPR007168">
    <property type="entry name" value="Phageshock_PspC_N"/>
</dbReference>
<evidence type="ECO:0000256" key="2">
    <source>
        <dbReference type="ARBA" id="ARBA00022475"/>
    </source>
</evidence>
<dbReference type="PANTHER" id="PTHR33885">
    <property type="entry name" value="PHAGE SHOCK PROTEIN C"/>
    <property type="match status" value="1"/>
</dbReference>
<dbReference type="Pfam" id="PF04024">
    <property type="entry name" value="PspC"/>
    <property type="match status" value="1"/>
</dbReference>
<proteinExistence type="predicted"/>
<sequence length="82" mass="8673">MNAIHANFARQGLVRPQDGRLLGGVCAGVAQRFGMDPWAVRALFVTTLVVVPGSQVVVYPLLWALMPDNGAAVPAADRYPAA</sequence>
<organism evidence="8 9">
    <name type="scientific">Kineococcus glutinatus</name>
    <dbReference type="NCBI Taxonomy" id="1070872"/>
    <lineage>
        <taxon>Bacteria</taxon>
        <taxon>Bacillati</taxon>
        <taxon>Actinomycetota</taxon>
        <taxon>Actinomycetes</taxon>
        <taxon>Kineosporiales</taxon>
        <taxon>Kineosporiaceae</taxon>
        <taxon>Kineococcus</taxon>
    </lineage>
</organism>
<dbReference type="Proteomes" id="UP001501195">
    <property type="component" value="Unassembled WGS sequence"/>
</dbReference>
<dbReference type="RefSeq" id="WP_345712150.1">
    <property type="nucleotide sequence ID" value="NZ_BAABIL010000247.1"/>
</dbReference>
<evidence type="ECO:0000256" key="1">
    <source>
        <dbReference type="ARBA" id="ARBA00004162"/>
    </source>
</evidence>
<dbReference type="PANTHER" id="PTHR33885:SF3">
    <property type="entry name" value="PHAGE SHOCK PROTEIN C"/>
    <property type="match status" value="1"/>
</dbReference>
<keyword evidence="3 6" id="KW-0812">Transmembrane</keyword>
<dbReference type="EMBL" id="BAABIL010000247">
    <property type="protein sequence ID" value="GAA4977860.1"/>
    <property type="molecule type" value="Genomic_DNA"/>
</dbReference>
<evidence type="ECO:0000256" key="4">
    <source>
        <dbReference type="ARBA" id="ARBA00022989"/>
    </source>
</evidence>
<protein>
    <recommendedName>
        <fullName evidence="7">Phage shock protein PspC N-terminal domain-containing protein</fullName>
    </recommendedName>
</protein>
<keyword evidence="4 6" id="KW-1133">Transmembrane helix</keyword>
<evidence type="ECO:0000313" key="8">
    <source>
        <dbReference type="EMBL" id="GAA4977860.1"/>
    </source>
</evidence>
<comment type="caution">
    <text evidence="8">The sequence shown here is derived from an EMBL/GenBank/DDBJ whole genome shotgun (WGS) entry which is preliminary data.</text>
</comment>
<feature type="transmembrane region" description="Helical" evidence="6">
    <location>
        <begin position="42"/>
        <end position="62"/>
    </location>
</feature>
<comment type="subcellular location">
    <subcellularLocation>
        <location evidence="1">Cell membrane</location>
        <topology evidence="1">Single-pass membrane protein</topology>
    </subcellularLocation>
</comment>